<dbReference type="GO" id="GO:0009279">
    <property type="term" value="C:cell outer membrane"/>
    <property type="evidence" value="ECO:0007669"/>
    <property type="project" value="UniProtKB-SubCell"/>
</dbReference>
<feature type="domain" description="RagB/SusD" evidence="5">
    <location>
        <begin position="366"/>
        <end position="468"/>
    </location>
</feature>
<sequence>MKKIFNSTILILLSFIIVSCDLDLAPENVMVDETTYKDEKTSEAALLGAYTRMNAAFSGAPTGVNNYANTGLMLLFGELGTPTLAQRVNSSYVSMDNSQYNSSDHDGYILTIWKTLYNAIDYANNIITNIQKYGDYNRAAMERHVAEAKFLRAYEYMLLLQTFGDGALTGDMNGLGAILRLTPYDGYNPDQIESRATVGDTYGQILKDLNEALPYLSDENATTLAARTRATKSAAFALLSRVHLYRGSYTNDVNDIQLAANYADSVLSVSKGFTFSTSYTHHTSWMFPLNPTGEETNSANYSDEVLLMAPCYSSVSRYSNGLGYSFYNKGNFYVDQQFVQLYPSGDRRGYIDPSQNTACLIWQGSQTNNPSDLTSFKYNNGSGYNNVLYIRLSEVKLTRAEALARINGINDESIKHLNDINKKAFATKPADYTQASFASAQELIDRILLERMKELAYEGHTRFDLIRSGKKLRDVSVPVERMMLPVPDYDVRISYGTIIQNKGYR</sequence>
<dbReference type="PROSITE" id="PS51257">
    <property type="entry name" value="PROKAR_LIPOPROTEIN"/>
    <property type="match status" value="1"/>
</dbReference>
<keyword evidence="2" id="KW-0732">Signal</keyword>
<feature type="domain" description="SusD-like N-terminal" evidence="6">
    <location>
        <begin position="89"/>
        <end position="244"/>
    </location>
</feature>
<dbReference type="Pfam" id="PF14322">
    <property type="entry name" value="SusD-like_3"/>
    <property type="match status" value="1"/>
</dbReference>
<comment type="subcellular location">
    <subcellularLocation>
        <location evidence="1">Cell outer membrane</location>
    </subcellularLocation>
</comment>
<dbReference type="AlphaFoldDB" id="A0A645AJS6"/>
<accession>A0A645AJS6</accession>
<organism evidence="7">
    <name type="scientific">bioreactor metagenome</name>
    <dbReference type="NCBI Taxonomy" id="1076179"/>
    <lineage>
        <taxon>unclassified sequences</taxon>
        <taxon>metagenomes</taxon>
        <taxon>ecological metagenomes</taxon>
    </lineage>
</organism>
<name>A0A645AJS6_9ZZZZ</name>
<protein>
    <submittedName>
        <fullName evidence="7">SusD-like protein</fullName>
    </submittedName>
</protein>
<dbReference type="Gene3D" id="1.25.40.390">
    <property type="match status" value="1"/>
</dbReference>
<reference evidence="7" key="1">
    <citation type="submission" date="2019-08" db="EMBL/GenBank/DDBJ databases">
        <authorList>
            <person name="Kucharzyk K."/>
            <person name="Murdoch R.W."/>
            <person name="Higgins S."/>
            <person name="Loffler F."/>
        </authorList>
    </citation>
    <scope>NUCLEOTIDE SEQUENCE</scope>
</reference>
<evidence type="ECO:0000259" key="6">
    <source>
        <dbReference type="Pfam" id="PF14322"/>
    </source>
</evidence>
<keyword evidence="3" id="KW-0472">Membrane</keyword>
<evidence type="ECO:0000256" key="2">
    <source>
        <dbReference type="ARBA" id="ARBA00022729"/>
    </source>
</evidence>
<dbReference type="Pfam" id="PF07980">
    <property type="entry name" value="SusD_RagB"/>
    <property type="match status" value="1"/>
</dbReference>
<keyword evidence="4" id="KW-0998">Cell outer membrane</keyword>
<proteinExistence type="predicted"/>
<dbReference type="InterPro" id="IPR033985">
    <property type="entry name" value="SusD-like_N"/>
</dbReference>
<dbReference type="SUPFAM" id="SSF48452">
    <property type="entry name" value="TPR-like"/>
    <property type="match status" value="1"/>
</dbReference>
<dbReference type="InterPro" id="IPR011990">
    <property type="entry name" value="TPR-like_helical_dom_sf"/>
</dbReference>
<dbReference type="EMBL" id="VSSQ01014355">
    <property type="protein sequence ID" value="MPM53472.1"/>
    <property type="molecule type" value="Genomic_DNA"/>
</dbReference>
<evidence type="ECO:0000259" key="5">
    <source>
        <dbReference type="Pfam" id="PF07980"/>
    </source>
</evidence>
<evidence type="ECO:0000256" key="1">
    <source>
        <dbReference type="ARBA" id="ARBA00004442"/>
    </source>
</evidence>
<evidence type="ECO:0000256" key="4">
    <source>
        <dbReference type="ARBA" id="ARBA00023237"/>
    </source>
</evidence>
<evidence type="ECO:0000256" key="3">
    <source>
        <dbReference type="ARBA" id="ARBA00023136"/>
    </source>
</evidence>
<dbReference type="InterPro" id="IPR012944">
    <property type="entry name" value="SusD_RagB_dom"/>
</dbReference>
<gene>
    <name evidence="7" type="ORF">SDC9_100240</name>
</gene>
<comment type="caution">
    <text evidence="7">The sequence shown here is derived from an EMBL/GenBank/DDBJ whole genome shotgun (WGS) entry which is preliminary data.</text>
</comment>
<evidence type="ECO:0000313" key="7">
    <source>
        <dbReference type="EMBL" id="MPM53472.1"/>
    </source>
</evidence>